<dbReference type="Proteomes" id="UP001320513">
    <property type="component" value="Unassembled WGS sequence"/>
</dbReference>
<name>A0ABS9ZJ56_9PSED</name>
<evidence type="ECO:0000313" key="2">
    <source>
        <dbReference type="Proteomes" id="UP001320513"/>
    </source>
</evidence>
<evidence type="ECO:0008006" key="3">
    <source>
        <dbReference type="Google" id="ProtNLM"/>
    </source>
</evidence>
<sequence length="191" mass="21398">MANRATIGQLGPVKSGCFGSKAVIHGRWLSTRSGRSRRQHFGIVVNRLTTEMRIYMTTTGEVYFAMYGDNFEPDEVTAYVGLTATEIFRKGPRSPDAPLRRNSCWSVSNGRIESDLIDVYEMSDALVTRLAPFAAKIVEAKKKFDLRCVFQVVLWIDQDEEAPMPAIGFGLPVIDFIHIVGATIDIDTYRN</sequence>
<comment type="caution">
    <text evidence="1">The sequence shown here is derived from an EMBL/GenBank/DDBJ whole genome shotgun (WGS) entry which is preliminary data.</text>
</comment>
<dbReference type="InterPro" id="IPR025459">
    <property type="entry name" value="DUF4279"/>
</dbReference>
<organism evidence="1 2">
    <name type="scientific">Pseudomonas maioricensis</name>
    <dbReference type="NCBI Taxonomy" id="1766623"/>
    <lineage>
        <taxon>Bacteria</taxon>
        <taxon>Pseudomonadati</taxon>
        <taxon>Pseudomonadota</taxon>
        <taxon>Gammaproteobacteria</taxon>
        <taxon>Pseudomonadales</taxon>
        <taxon>Pseudomonadaceae</taxon>
        <taxon>Pseudomonas</taxon>
    </lineage>
</organism>
<dbReference type="Pfam" id="PF14106">
    <property type="entry name" value="DUF4279"/>
    <property type="match status" value="1"/>
</dbReference>
<reference evidence="1 2" key="1">
    <citation type="submission" date="2015-12" db="EMBL/GenBank/DDBJ databases">
        <title>Phylogenomics in the description of a new species in the Pseudomonas syringae group.</title>
        <authorList>
            <person name="Busquets A."/>
            <person name="Gomila M."/>
            <person name="Beiki F."/>
            <person name="Rahimian H."/>
            <person name="Mulet M."/>
            <person name="Sanchez D."/>
            <person name="Garcia-Valdes E."/>
            <person name="Lalucat J."/>
        </authorList>
    </citation>
    <scope>NUCLEOTIDE SEQUENCE [LARGE SCALE GENOMIC DNA]</scope>
    <source>
        <strain evidence="1 2">S25</strain>
    </source>
</reference>
<protein>
    <recommendedName>
        <fullName evidence="3">DUF4279 domain-containing protein</fullName>
    </recommendedName>
</protein>
<dbReference type="EMBL" id="LOHG01000006">
    <property type="protein sequence ID" value="MCI8210136.1"/>
    <property type="molecule type" value="Genomic_DNA"/>
</dbReference>
<accession>A0ABS9ZJ56</accession>
<keyword evidence="2" id="KW-1185">Reference proteome</keyword>
<evidence type="ECO:0000313" key="1">
    <source>
        <dbReference type="EMBL" id="MCI8210136.1"/>
    </source>
</evidence>
<proteinExistence type="predicted"/>
<gene>
    <name evidence="1" type="ORF">AUC61_11370</name>
</gene>